<dbReference type="EMBL" id="UYIG01000090">
    <property type="protein sequence ID" value="VDG28142.1"/>
    <property type="molecule type" value="Genomic_DNA"/>
</dbReference>
<dbReference type="PANTHER" id="PTHR30126:SF40">
    <property type="entry name" value="HTH-TYPE TRANSCRIPTIONAL REGULATOR GLTR"/>
    <property type="match status" value="1"/>
</dbReference>
<dbReference type="PANTHER" id="PTHR30126">
    <property type="entry name" value="HTH-TYPE TRANSCRIPTIONAL REGULATOR"/>
    <property type="match status" value="1"/>
</dbReference>
<dbReference type="SUPFAM" id="SSF53850">
    <property type="entry name" value="Periplasmic binding protein-like II"/>
    <property type="match status" value="1"/>
</dbReference>
<dbReference type="Pfam" id="PF03466">
    <property type="entry name" value="LysR_substrate"/>
    <property type="match status" value="1"/>
</dbReference>
<dbReference type="OrthoDB" id="9785745at2"/>
<evidence type="ECO:0000256" key="3">
    <source>
        <dbReference type="ARBA" id="ARBA00023125"/>
    </source>
</evidence>
<evidence type="ECO:0000313" key="7">
    <source>
        <dbReference type="Proteomes" id="UP000289996"/>
    </source>
</evidence>
<dbReference type="InterPro" id="IPR036388">
    <property type="entry name" value="WH-like_DNA-bd_sf"/>
</dbReference>
<organism evidence="6 7">
    <name type="scientific">Lactiplantibacillus mudanjiangensis</name>
    <dbReference type="NCBI Taxonomy" id="1296538"/>
    <lineage>
        <taxon>Bacteria</taxon>
        <taxon>Bacillati</taxon>
        <taxon>Bacillota</taxon>
        <taxon>Bacilli</taxon>
        <taxon>Lactobacillales</taxon>
        <taxon>Lactobacillaceae</taxon>
        <taxon>Lactiplantibacillus</taxon>
    </lineage>
</organism>
<evidence type="ECO:0000256" key="2">
    <source>
        <dbReference type="ARBA" id="ARBA00023015"/>
    </source>
</evidence>
<dbReference type="FunFam" id="1.10.10.10:FF:000001">
    <property type="entry name" value="LysR family transcriptional regulator"/>
    <property type="match status" value="1"/>
</dbReference>
<dbReference type="CDD" id="cd05466">
    <property type="entry name" value="PBP2_LTTR_substrate"/>
    <property type="match status" value="1"/>
</dbReference>
<dbReference type="Gene3D" id="3.40.190.290">
    <property type="match status" value="1"/>
</dbReference>
<dbReference type="RefSeq" id="WP_130843556.1">
    <property type="nucleotide sequence ID" value="NZ_BJDY01000002.1"/>
</dbReference>
<evidence type="ECO:0000313" key="6">
    <source>
        <dbReference type="EMBL" id="VDG28142.1"/>
    </source>
</evidence>
<dbReference type="PROSITE" id="PS50931">
    <property type="entry name" value="HTH_LYSR"/>
    <property type="match status" value="1"/>
</dbReference>
<dbReference type="Pfam" id="PF00126">
    <property type="entry name" value="HTH_1"/>
    <property type="match status" value="1"/>
</dbReference>
<sequence>MNLHQLRIFYTVAQCQSVGQAAKKLYISQPAVSQQLKQFESQYQVKLLQPQGRGIALTPLGTKVYEQAKLIFEQEAYLETILTAATPPLRLGGTALALEQLLSQSTVTWSRLKISRLNTQTLIDQMALQQLDLAVLPQAVTDPNYQRFALQPDQWIFVAAEGDPVTTVTRSQLVDLPLIIREVGSTTHQLLVDILGTRQLNQAIEVNDQATAIQLAKQQLGIYFCAAASVQAAIQAHDLKQVVVTDYQPQVRQLYLYERHAMAGSLIDQHLRQTLAL</sequence>
<evidence type="ECO:0000259" key="5">
    <source>
        <dbReference type="PROSITE" id="PS50931"/>
    </source>
</evidence>
<dbReference type="Proteomes" id="UP000289996">
    <property type="component" value="Unassembled WGS sequence"/>
</dbReference>
<comment type="similarity">
    <text evidence="1">Belongs to the LysR transcriptional regulatory family.</text>
</comment>
<dbReference type="GO" id="GO:0003700">
    <property type="term" value="F:DNA-binding transcription factor activity"/>
    <property type="evidence" value="ECO:0007669"/>
    <property type="project" value="InterPro"/>
</dbReference>
<evidence type="ECO:0000256" key="4">
    <source>
        <dbReference type="ARBA" id="ARBA00023163"/>
    </source>
</evidence>
<dbReference type="AlphaFoldDB" id="A0A660E1Y8"/>
<dbReference type="GO" id="GO:0000976">
    <property type="term" value="F:transcription cis-regulatory region binding"/>
    <property type="evidence" value="ECO:0007669"/>
    <property type="project" value="TreeGrafter"/>
</dbReference>
<reference evidence="6 7" key="1">
    <citation type="submission" date="2018-11" db="EMBL/GenBank/DDBJ databases">
        <authorList>
            <person name="Wuyts S."/>
        </authorList>
    </citation>
    <scope>NUCLEOTIDE SEQUENCE [LARGE SCALE GENOMIC DNA]</scope>
    <source>
        <strain evidence="6">Lactobacillus mudanjiangensis AMBF249</strain>
    </source>
</reference>
<evidence type="ECO:0000256" key="1">
    <source>
        <dbReference type="ARBA" id="ARBA00009437"/>
    </source>
</evidence>
<dbReference type="InterPro" id="IPR005119">
    <property type="entry name" value="LysR_subst-bd"/>
</dbReference>
<keyword evidence="4" id="KW-0804">Transcription</keyword>
<protein>
    <submittedName>
        <fullName evidence="6">LysR substrate binding domain protein [Lactobacillus reuteri]</fullName>
    </submittedName>
</protein>
<proteinExistence type="inferred from homology"/>
<dbReference type="SUPFAM" id="SSF46785">
    <property type="entry name" value="Winged helix' DNA-binding domain"/>
    <property type="match status" value="1"/>
</dbReference>
<dbReference type="InterPro" id="IPR000847">
    <property type="entry name" value="LysR_HTH_N"/>
</dbReference>
<name>A0A660E1Y8_9LACO</name>
<dbReference type="InterPro" id="IPR036390">
    <property type="entry name" value="WH_DNA-bd_sf"/>
</dbReference>
<feature type="domain" description="HTH lysR-type" evidence="5">
    <location>
        <begin position="1"/>
        <end position="58"/>
    </location>
</feature>
<keyword evidence="7" id="KW-1185">Reference proteome</keyword>
<gene>
    <name evidence="6" type="ORF">MUDAN_MDHGFNIF_02873</name>
</gene>
<keyword evidence="3" id="KW-0238">DNA-binding</keyword>
<accession>A0A660E1Y8</accession>
<keyword evidence="2" id="KW-0805">Transcription regulation</keyword>
<dbReference type="Gene3D" id="1.10.10.10">
    <property type="entry name" value="Winged helix-like DNA-binding domain superfamily/Winged helix DNA-binding domain"/>
    <property type="match status" value="1"/>
</dbReference>